<evidence type="ECO:0000256" key="4">
    <source>
        <dbReference type="ARBA" id="ARBA00011187"/>
    </source>
</evidence>
<keyword evidence="6" id="KW-0539">Nucleus</keyword>
<organism evidence="9 10">
    <name type="scientific">Cryomyces minteri</name>
    <dbReference type="NCBI Taxonomy" id="331657"/>
    <lineage>
        <taxon>Eukaryota</taxon>
        <taxon>Fungi</taxon>
        <taxon>Dikarya</taxon>
        <taxon>Ascomycota</taxon>
        <taxon>Pezizomycotina</taxon>
        <taxon>Dothideomycetes</taxon>
        <taxon>Dothideomycetes incertae sedis</taxon>
        <taxon>Cryomyces</taxon>
    </lineage>
</organism>
<protein>
    <recommendedName>
        <fullName evidence="5">Nucleolar protein 16</fullName>
    </recommendedName>
</protein>
<feature type="region of interest" description="Disordered" evidence="8">
    <location>
        <begin position="124"/>
        <end position="175"/>
    </location>
</feature>
<dbReference type="Pfam" id="PF09420">
    <property type="entry name" value="Nop16"/>
    <property type="match status" value="1"/>
</dbReference>
<feature type="compositionally biased region" description="Basic residues" evidence="8">
    <location>
        <begin position="8"/>
        <end position="27"/>
    </location>
</feature>
<keyword evidence="10" id="KW-1185">Reference proteome</keyword>
<dbReference type="EMBL" id="NAJN01001885">
    <property type="protein sequence ID" value="TKA60537.1"/>
    <property type="molecule type" value="Genomic_DNA"/>
</dbReference>
<accession>A0A4U0WDN9</accession>
<evidence type="ECO:0000256" key="2">
    <source>
        <dbReference type="ARBA" id="ARBA00004604"/>
    </source>
</evidence>
<evidence type="ECO:0000313" key="9">
    <source>
        <dbReference type="EMBL" id="TKA60537.1"/>
    </source>
</evidence>
<comment type="similarity">
    <text evidence="3">Belongs to the NOP16 family.</text>
</comment>
<comment type="subcellular location">
    <subcellularLocation>
        <location evidence="2">Nucleus</location>
        <location evidence="2">Nucleolus</location>
    </subcellularLocation>
</comment>
<evidence type="ECO:0000256" key="8">
    <source>
        <dbReference type="SAM" id="MobiDB-lite"/>
    </source>
</evidence>
<dbReference type="GO" id="GO:1990904">
    <property type="term" value="C:ribonucleoprotein complex"/>
    <property type="evidence" value="ECO:0007669"/>
    <property type="project" value="UniProtKB-KW"/>
</dbReference>
<gene>
    <name evidence="9" type="ORF">B0A49_09968</name>
</gene>
<proteinExistence type="inferred from homology"/>
<evidence type="ECO:0000313" key="10">
    <source>
        <dbReference type="Proteomes" id="UP000308768"/>
    </source>
</evidence>
<dbReference type="AlphaFoldDB" id="A0A4U0WDN9"/>
<feature type="region of interest" description="Disordered" evidence="8">
    <location>
        <begin position="57"/>
        <end position="80"/>
    </location>
</feature>
<sequence length="250" mass="27453">MGRELQKKKNKSSISKVKHKPKSKKKLLMNPVVAANWDQKETLSQNYRRLGLATKLNHTTGGIEDTASTSTSTTTSAAAPTISSSSSLAINNLGIKSRPPTTLLPTEARIERDPSTGAILCVLDDPSSSARPNPLNDPLNELDSEDEEDGAGDWTPLDNQHWPATSQRPARPTGHTPVIRQLEALAATGVKKAPRKQSAREEEWVGALVAKYGHDVKSMVRDKRLNVMQQSEGDIKRRVGMWRRKHEGVV</sequence>
<reference evidence="9 10" key="1">
    <citation type="submission" date="2017-03" db="EMBL/GenBank/DDBJ databases">
        <title>Genomes of endolithic fungi from Antarctica.</title>
        <authorList>
            <person name="Coleine C."/>
            <person name="Masonjones S."/>
            <person name="Stajich J.E."/>
        </authorList>
    </citation>
    <scope>NUCLEOTIDE SEQUENCE [LARGE SCALE GENOMIC DNA]</scope>
    <source>
        <strain evidence="9 10">CCFEE 5187</strain>
    </source>
</reference>
<feature type="compositionally biased region" description="Acidic residues" evidence="8">
    <location>
        <begin position="140"/>
        <end position="151"/>
    </location>
</feature>
<dbReference type="PANTHER" id="PTHR13243">
    <property type="entry name" value="HSPC111 PROTEIN-RELATED"/>
    <property type="match status" value="1"/>
</dbReference>
<dbReference type="Proteomes" id="UP000308768">
    <property type="component" value="Unassembled WGS sequence"/>
</dbReference>
<evidence type="ECO:0000256" key="1">
    <source>
        <dbReference type="ARBA" id="ARBA00002889"/>
    </source>
</evidence>
<dbReference type="GO" id="GO:0005730">
    <property type="term" value="C:nucleolus"/>
    <property type="evidence" value="ECO:0007669"/>
    <property type="project" value="UniProtKB-SubCell"/>
</dbReference>
<evidence type="ECO:0000256" key="5">
    <source>
        <dbReference type="ARBA" id="ARBA00015522"/>
    </source>
</evidence>
<evidence type="ECO:0000256" key="7">
    <source>
        <dbReference type="ARBA" id="ARBA00023274"/>
    </source>
</evidence>
<dbReference type="InterPro" id="IPR019002">
    <property type="entry name" value="Ribosome_biogenesis_Nop16"/>
</dbReference>
<keyword evidence="7" id="KW-0687">Ribonucleoprotein</keyword>
<evidence type="ECO:0000256" key="6">
    <source>
        <dbReference type="ARBA" id="ARBA00023242"/>
    </source>
</evidence>
<name>A0A4U0WDN9_9PEZI</name>
<comment type="caution">
    <text evidence="9">The sequence shown here is derived from an EMBL/GenBank/DDBJ whole genome shotgun (WGS) entry which is preliminary data.</text>
</comment>
<dbReference type="STRING" id="331657.A0A4U0WDN9"/>
<evidence type="ECO:0000256" key="3">
    <source>
        <dbReference type="ARBA" id="ARBA00008479"/>
    </source>
</evidence>
<dbReference type="OrthoDB" id="285729at2759"/>
<comment type="function">
    <text evidence="1">Involved in the biogenesis of the 60S ribosomal subunit.</text>
</comment>
<dbReference type="PANTHER" id="PTHR13243:SF1">
    <property type="entry name" value="NUCLEOLAR PROTEIN 16"/>
    <property type="match status" value="1"/>
</dbReference>
<comment type="subunit">
    <text evidence="4">Component of the pre-66S ribosomal particle.</text>
</comment>
<feature type="compositionally biased region" description="Low complexity" evidence="8">
    <location>
        <begin position="66"/>
        <end position="80"/>
    </location>
</feature>
<dbReference type="GO" id="GO:0042273">
    <property type="term" value="P:ribosomal large subunit biogenesis"/>
    <property type="evidence" value="ECO:0007669"/>
    <property type="project" value="TreeGrafter"/>
</dbReference>
<feature type="region of interest" description="Disordered" evidence="8">
    <location>
        <begin position="1"/>
        <end position="29"/>
    </location>
</feature>